<reference evidence="2 3" key="1">
    <citation type="submission" date="2016-04" db="EMBL/GenBank/DDBJ databases">
        <title>Complete genome seqeunce of Leptospira alstonii serovar Room22.</title>
        <authorList>
            <person name="Nally J.E."/>
            <person name="Bayles D.O."/>
            <person name="Hurley D."/>
            <person name="Fanning S."/>
            <person name="McMahon B.J."/>
            <person name="Arent Z."/>
        </authorList>
    </citation>
    <scope>NUCLEOTIDE SEQUENCE [LARGE SCALE GENOMIC DNA]</scope>
    <source>
        <strain evidence="2 3">GWTS #1</strain>
    </source>
</reference>
<evidence type="ECO:0000259" key="1">
    <source>
        <dbReference type="Pfam" id="PF07238"/>
    </source>
</evidence>
<dbReference type="EMBL" id="CP015217">
    <property type="protein sequence ID" value="AOP32759.1"/>
    <property type="molecule type" value="Genomic_DNA"/>
</dbReference>
<dbReference type="Pfam" id="PF07238">
    <property type="entry name" value="PilZ"/>
    <property type="match status" value="1"/>
</dbReference>
<evidence type="ECO:0000313" key="3">
    <source>
        <dbReference type="Proteomes" id="UP000094197"/>
    </source>
</evidence>
<dbReference type="AlphaFoldDB" id="A0A1D7UT26"/>
<name>A0A1D7UT26_9LEPT</name>
<dbReference type="SUPFAM" id="SSF141371">
    <property type="entry name" value="PilZ domain-like"/>
    <property type="match status" value="1"/>
</dbReference>
<protein>
    <recommendedName>
        <fullName evidence="1">PilZ domain-containing protein</fullName>
    </recommendedName>
</protein>
<proteinExistence type="predicted"/>
<dbReference type="Gene3D" id="2.40.10.220">
    <property type="entry name" value="predicted glycosyltransferase like domains"/>
    <property type="match status" value="1"/>
</dbReference>
<dbReference type="Proteomes" id="UP000094197">
    <property type="component" value="Chromosome 1"/>
</dbReference>
<gene>
    <name evidence="2" type="ORF">A0128_02045</name>
</gene>
<dbReference type="GO" id="GO:0035438">
    <property type="term" value="F:cyclic-di-GMP binding"/>
    <property type="evidence" value="ECO:0007669"/>
    <property type="project" value="InterPro"/>
</dbReference>
<evidence type="ECO:0000313" key="2">
    <source>
        <dbReference type="EMBL" id="AOP32759.1"/>
    </source>
</evidence>
<dbReference type="KEGG" id="laj:A0128_02045"/>
<dbReference type="OrthoDB" id="336911at2"/>
<feature type="domain" description="PilZ" evidence="1">
    <location>
        <begin position="9"/>
        <end position="113"/>
    </location>
</feature>
<dbReference type="InterPro" id="IPR009875">
    <property type="entry name" value="PilZ_domain"/>
</dbReference>
<organism evidence="2 3">
    <name type="scientific">Leptospira tipperaryensis</name>
    <dbReference type="NCBI Taxonomy" id="2564040"/>
    <lineage>
        <taxon>Bacteria</taxon>
        <taxon>Pseudomonadati</taxon>
        <taxon>Spirochaetota</taxon>
        <taxon>Spirochaetia</taxon>
        <taxon>Leptospirales</taxon>
        <taxon>Leptospiraceae</taxon>
        <taxon>Leptospira</taxon>
    </lineage>
</organism>
<accession>A0A1D7UT26</accession>
<sequence>MEARVSMDHRKFPRVFPAANEVIEVQLMGLNFLDILSAKDISIGGVAVEVPHLFEGCDLNSPIEMILTLPGRNPLKLKGKVKRKVSASETSIFGVEFGSLDAKAKYLIESYIQSRVQMAS</sequence>
<keyword evidence="3" id="KW-1185">Reference proteome</keyword>